<keyword evidence="2" id="KW-0833">Ubl conjugation pathway</keyword>
<evidence type="ECO:0000256" key="1">
    <source>
        <dbReference type="ARBA" id="ARBA00009085"/>
    </source>
</evidence>
<dbReference type="SUPFAM" id="SSF54001">
    <property type="entry name" value="Cysteine proteinases"/>
    <property type="match status" value="1"/>
</dbReference>
<dbReference type="PANTHER" id="PTHR21646">
    <property type="entry name" value="UBIQUITIN CARBOXYL-TERMINAL HYDROLASE"/>
    <property type="match status" value="1"/>
</dbReference>
<sequence>MSSLSPTSTRKESRSSSFSSLSKRLNNGELLNCSFPDLSFFSMDSLFFDDGFFNAEGYDGDVLAERPYTGSNSDLDDRLYLVPYRWWKDASDQCFGDSEEIRGVLYNKLSDSNSRSESEIVLHLRRGDNGSEDAGDEVVRVPGHEYALLSESLWFRALKWHSDSCTTVTDIGSSLAAENDTLDLFSIHIRLSVMQQTDSLVVKIYQTDNSIDLYKRAGHIFGVKSDPLHIWDISGQITDLLTADRTMSPNSDLGQVDEEILLELQIYGLLDKGKNIEGLKVEKALEERGYTDARLLGLTGLLNLGNTCFMSSAIQCLVHTPKLVDYFLGDYKKEINYENPLGMNGKLALAFGDLLRKLWAPAGMPIAPRAFKSVLASFAPQFSGYNQHDSQEFLAFLLDGLHEDLNRVKHKPYVEAKDADGRPDDEVADEYWQNHLARNNSIIVNLFQGQYRSTLVCPICKRVSMTFDPFMNLSLPLPSTTMRTMTLAMLSTDGMTPLSVFTVTVPQYGRCKDLTQALSTACSLRNDEVLLVAEVYNNCILRFLEEPSDSLALIRDDDRLVAYRLTKRSEHWPLVVFMHQRMQRPSIAEIGKLCWRMFGIPLVTRMCSVSSGCEICKEFLKLIHPLRLDEDVADDCHNIENSDDEDTNMAEASSAFSDNVPSSENDAVTHLHLNNDFEFHLTDERGTTSGLRIELKTPLCVSGATKKLNVLVSWSDQMTRQYDTCHICLLPEIFKPGFASERPHESVSLYKCLEAFLKEEPLGPEDMWYCPKCKKHRQASKKLDLWRLPEILVFHLKRFAYSRFLKSKLETYVDFPVTDLDLSGFIANNNNTSLCSYVLYAVSNHYGSMGGGHYTALVHHQNRWYEFDDSNVHPVSEDKIRTSAAYVLFYRRVLHS</sequence>
<comment type="function">
    <text evidence="2">Recognizes and hydrolyzes the peptide bond at the C-terminal Gly of ubiquitin. Involved in the processing of poly-ubiquitin precursors as well as that of ubiquitinated proteins.</text>
</comment>
<keyword evidence="5" id="KW-1185">Reference proteome</keyword>
<dbReference type="PROSITE" id="PS00973">
    <property type="entry name" value="USP_2"/>
    <property type="match status" value="1"/>
</dbReference>
<dbReference type="EMBL" id="BSYO01000035">
    <property type="protein sequence ID" value="GMH29092.1"/>
    <property type="molecule type" value="Genomic_DNA"/>
</dbReference>
<feature type="domain" description="USP" evidence="3">
    <location>
        <begin position="299"/>
        <end position="893"/>
    </location>
</feature>
<dbReference type="PROSITE" id="PS00972">
    <property type="entry name" value="USP_1"/>
    <property type="match status" value="1"/>
</dbReference>
<keyword evidence="2" id="KW-0378">Hydrolase</keyword>
<dbReference type="InterPro" id="IPR028889">
    <property type="entry name" value="USP"/>
</dbReference>
<accession>A0AAD3TGN3</accession>
<dbReference type="InterPro" id="IPR038765">
    <property type="entry name" value="Papain-like_cys_pep_sf"/>
</dbReference>
<dbReference type="EC" id="3.4.19.12" evidence="2"/>
<dbReference type="InterPro" id="IPR057372">
    <property type="entry name" value="Ubiquitin_UBP8/5"/>
</dbReference>
<evidence type="ECO:0000313" key="4">
    <source>
        <dbReference type="EMBL" id="GMH29092.1"/>
    </source>
</evidence>
<dbReference type="CDD" id="cd02674">
    <property type="entry name" value="Peptidase_C19R"/>
    <property type="match status" value="1"/>
</dbReference>
<dbReference type="Proteomes" id="UP001279734">
    <property type="component" value="Unassembled WGS sequence"/>
</dbReference>
<dbReference type="Gene3D" id="3.90.70.10">
    <property type="entry name" value="Cysteine proteinases"/>
    <property type="match status" value="2"/>
</dbReference>
<dbReference type="GO" id="GO:0016579">
    <property type="term" value="P:protein deubiquitination"/>
    <property type="evidence" value="ECO:0007669"/>
    <property type="project" value="InterPro"/>
</dbReference>
<dbReference type="PROSITE" id="PS50235">
    <property type="entry name" value="USP_3"/>
    <property type="match status" value="1"/>
</dbReference>
<organism evidence="4 5">
    <name type="scientific">Nepenthes gracilis</name>
    <name type="common">Slender pitcher plant</name>
    <dbReference type="NCBI Taxonomy" id="150966"/>
    <lineage>
        <taxon>Eukaryota</taxon>
        <taxon>Viridiplantae</taxon>
        <taxon>Streptophyta</taxon>
        <taxon>Embryophyta</taxon>
        <taxon>Tracheophyta</taxon>
        <taxon>Spermatophyta</taxon>
        <taxon>Magnoliopsida</taxon>
        <taxon>eudicotyledons</taxon>
        <taxon>Gunneridae</taxon>
        <taxon>Pentapetalae</taxon>
        <taxon>Caryophyllales</taxon>
        <taxon>Nepenthaceae</taxon>
        <taxon>Nepenthes</taxon>
    </lineage>
</organism>
<comment type="catalytic activity">
    <reaction evidence="2">
        <text>Thiol-dependent hydrolysis of ester, thioester, amide, peptide and isopeptide bonds formed by the C-terminal Gly of ubiquitin (a 76-residue protein attached to proteins as an intracellular targeting signal).</text>
        <dbReference type="EC" id="3.4.19.12"/>
    </reaction>
</comment>
<evidence type="ECO:0000256" key="2">
    <source>
        <dbReference type="RuleBase" id="RU366025"/>
    </source>
</evidence>
<dbReference type="Pfam" id="PF25242">
    <property type="entry name" value="Ubiquitin_UBP8"/>
    <property type="match status" value="1"/>
</dbReference>
<gene>
    <name evidence="4" type="ORF">Nepgr_030935</name>
</gene>
<dbReference type="InterPro" id="IPR001394">
    <property type="entry name" value="Peptidase_C19_UCH"/>
</dbReference>
<evidence type="ECO:0000313" key="5">
    <source>
        <dbReference type="Proteomes" id="UP001279734"/>
    </source>
</evidence>
<keyword evidence="2" id="KW-0645">Protease</keyword>
<dbReference type="AlphaFoldDB" id="A0AAD3TGN3"/>
<dbReference type="Pfam" id="PF00443">
    <property type="entry name" value="UCH"/>
    <property type="match status" value="1"/>
</dbReference>
<evidence type="ECO:0000259" key="3">
    <source>
        <dbReference type="PROSITE" id="PS50235"/>
    </source>
</evidence>
<name>A0AAD3TGN3_NEPGR</name>
<dbReference type="InterPro" id="IPR050185">
    <property type="entry name" value="Ub_carboxyl-term_hydrolase"/>
</dbReference>
<protein>
    <recommendedName>
        <fullName evidence="2">Ubiquitin carboxyl-terminal hydrolase</fullName>
        <ecNumber evidence="2">3.4.19.12</ecNumber>
    </recommendedName>
</protein>
<proteinExistence type="inferred from homology"/>
<keyword evidence="2" id="KW-0788">Thiol protease</keyword>
<dbReference type="GO" id="GO:0006508">
    <property type="term" value="P:proteolysis"/>
    <property type="evidence" value="ECO:0007669"/>
    <property type="project" value="UniProtKB-KW"/>
</dbReference>
<comment type="caution">
    <text evidence="4">The sequence shown here is derived from an EMBL/GenBank/DDBJ whole genome shotgun (WGS) entry which is preliminary data.</text>
</comment>
<dbReference type="GO" id="GO:0004843">
    <property type="term" value="F:cysteine-type deubiquitinase activity"/>
    <property type="evidence" value="ECO:0007669"/>
    <property type="project" value="UniProtKB-UniRule"/>
</dbReference>
<dbReference type="InterPro" id="IPR018200">
    <property type="entry name" value="USP_CS"/>
</dbReference>
<comment type="similarity">
    <text evidence="1 2">Belongs to the peptidase C19 family.</text>
</comment>
<dbReference type="PANTHER" id="PTHR21646:SF75">
    <property type="entry name" value="UBIQUITIN CARBOXYL-TERMINAL HYDROLASE"/>
    <property type="match status" value="1"/>
</dbReference>
<reference evidence="4" key="1">
    <citation type="submission" date="2023-05" db="EMBL/GenBank/DDBJ databases">
        <title>Nepenthes gracilis genome sequencing.</title>
        <authorList>
            <person name="Fukushima K."/>
        </authorList>
    </citation>
    <scope>NUCLEOTIDE SEQUENCE</scope>
    <source>
        <strain evidence="4">SING2019-196</strain>
    </source>
</reference>